<dbReference type="AlphaFoldDB" id="A0A7S8IWV9"/>
<dbReference type="KEGG" id="nkf:Nkreftii_000536"/>
<feature type="domain" description="Sulfatase-modifying factor enzyme-like" evidence="1">
    <location>
        <begin position="282"/>
        <end position="393"/>
    </location>
</feature>
<reference evidence="2 3" key="1">
    <citation type="journal article" date="2020" name="ISME J.">
        <title>Enrichment and physiological characterization of a novel comammox Nitrospira indicates ammonium inhibition of complete nitrification.</title>
        <authorList>
            <person name="Sakoula D."/>
            <person name="Koch H."/>
            <person name="Frank J."/>
            <person name="Jetten M.S.M."/>
            <person name="van Kessel M.A.H.J."/>
            <person name="Lucker S."/>
        </authorList>
    </citation>
    <scope>NUCLEOTIDE SEQUENCE [LARGE SCALE GENOMIC DNA]</scope>
    <source>
        <strain evidence="2">Comreactor17</strain>
    </source>
</reference>
<dbReference type="EMBL" id="CP047423">
    <property type="protein sequence ID" value="QPD02762.1"/>
    <property type="molecule type" value="Genomic_DNA"/>
</dbReference>
<evidence type="ECO:0000313" key="2">
    <source>
        <dbReference type="EMBL" id="QPD02762.1"/>
    </source>
</evidence>
<accession>A0A7S8IWV9</accession>
<gene>
    <name evidence="2" type="ORF">Nkreftii_000536</name>
</gene>
<dbReference type="Proteomes" id="UP000593737">
    <property type="component" value="Chromosome"/>
</dbReference>
<dbReference type="Gene3D" id="2.40.10.120">
    <property type="match status" value="1"/>
</dbReference>
<protein>
    <recommendedName>
        <fullName evidence="1">Sulfatase-modifying factor enzyme-like domain-containing protein</fullName>
    </recommendedName>
</protein>
<dbReference type="SUPFAM" id="SSF50494">
    <property type="entry name" value="Trypsin-like serine proteases"/>
    <property type="match status" value="1"/>
</dbReference>
<sequence length="442" mass="48489">MAFLNILRTIRHLLTRLDPKTIERTFFVTVALWLLSMFLVPHDLWAYNNDDLKWGVVKITAQGEGQQPKVGTGVIVRLDNDALYIVTATHVIEGDPKPTITFFPNPQQPFVAQVVGIEGGDPHGLAALRVAGPVPDGVVALPLDLTTKVAGGEVLTFIGFPRTLPPWTVSTGTVSGLKGPSLAFQALIEEGHSGGPLLLNGQMIGIVSETRERLGYAVPASIVAVALAGWQIEPRASDSMMVQETIGADGVPMVLLRSGRIPTKMVEVYIGGRAEEIKGTPRLVYLADDLYVDTTLVTNGRYRRFIDATGAVLSDALLDQSTSVDPDGPVESVTWYDAMAYCRWVRKRLPTEDEWEKAAHDTQGRIVNDQLYEWTATTYQEIRWSSAKPEDETRKVIRGSLQALGIHDAVGDLNYQVRKYMSAHEEASGGGFRCVQDVPKER</sequence>
<dbReference type="Gene3D" id="3.90.1580.10">
    <property type="entry name" value="paralog of FGE (formylglycine-generating enzyme)"/>
    <property type="match status" value="1"/>
</dbReference>
<dbReference type="PANTHER" id="PTHR23150">
    <property type="entry name" value="SULFATASE MODIFYING FACTOR 1, 2"/>
    <property type="match status" value="1"/>
</dbReference>
<dbReference type="InterPro" id="IPR051043">
    <property type="entry name" value="Sulfatase_Mod_Factor_Kinase"/>
</dbReference>
<dbReference type="InterPro" id="IPR005532">
    <property type="entry name" value="SUMF_dom"/>
</dbReference>
<dbReference type="PANTHER" id="PTHR23150:SF19">
    <property type="entry name" value="FORMYLGLYCINE-GENERATING ENZYME"/>
    <property type="match status" value="1"/>
</dbReference>
<name>A0A7S8IWV9_9BACT</name>
<dbReference type="GO" id="GO:0120147">
    <property type="term" value="F:formylglycine-generating oxidase activity"/>
    <property type="evidence" value="ECO:0007669"/>
    <property type="project" value="TreeGrafter"/>
</dbReference>
<evidence type="ECO:0000259" key="1">
    <source>
        <dbReference type="Pfam" id="PF03781"/>
    </source>
</evidence>
<dbReference type="InterPro" id="IPR016187">
    <property type="entry name" value="CTDL_fold"/>
</dbReference>
<dbReference type="Pfam" id="PF13365">
    <property type="entry name" value="Trypsin_2"/>
    <property type="match status" value="1"/>
</dbReference>
<dbReference type="InterPro" id="IPR009003">
    <property type="entry name" value="Peptidase_S1_PA"/>
</dbReference>
<dbReference type="SUPFAM" id="SSF56436">
    <property type="entry name" value="C-type lectin-like"/>
    <property type="match status" value="1"/>
</dbReference>
<dbReference type="InterPro" id="IPR042095">
    <property type="entry name" value="SUMF_sf"/>
</dbReference>
<dbReference type="Pfam" id="PF03781">
    <property type="entry name" value="FGE-sulfatase"/>
    <property type="match status" value="1"/>
</dbReference>
<evidence type="ECO:0000313" key="3">
    <source>
        <dbReference type="Proteomes" id="UP000593737"/>
    </source>
</evidence>
<proteinExistence type="predicted"/>
<organism evidence="2 3">
    <name type="scientific">Candidatus Nitrospira kreftii</name>
    <dbReference type="NCBI Taxonomy" id="2652173"/>
    <lineage>
        <taxon>Bacteria</taxon>
        <taxon>Pseudomonadati</taxon>
        <taxon>Nitrospirota</taxon>
        <taxon>Nitrospiria</taxon>
        <taxon>Nitrospirales</taxon>
        <taxon>Nitrospiraceae</taxon>
        <taxon>Nitrospira</taxon>
    </lineage>
</organism>